<name>A0A1H0WHS7_9BACI</name>
<sequence>MNKRQIGKSDLFASEIGLGCMSIGVEEAHAVRIIDEAIDSGINYLDTADLYDQGLNEEFVGKAIKGKRQDLILATKVGNRFERGKEGWSWDPSKKHIMNAIKESLRRLQTDYIDLYQLHGGTMEDHIDETIDAFEALKQEGVIRYYGISSIRPNVIQEYVKRSSIISVMMQYSILDRRPEEQVLPLLEENQISVLARGPVAKGFLTERSFNPSKEALFSKGYLDYSSEELKSIVTRIRNSCDGRSLTEIGLRYILQSSTVSSVIAGASNVEQLHANVIAGSSSSLTDDEMKQIRQLTKSAGYAQHRL</sequence>
<dbReference type="InterPro" id="IPR023210">
    <property type="entry name" value="NADP_OxRdtase_dom"/>
</dbReference>
<evidence type="ECO:0000313" key="3">
    <source>
        <dbReference type="Proteomes" id="UP000199159"/>
    </source>
</evidence>
<dbReference type="PANTHER" id="PTHR43312:SF1">
    <property type="entry name" value="NADP-DEPENDENT OXIDOREDUCTASE DOMAIN-CONTAINING PROTEIN"/>
    <property type="match status" value="1"/>
</dbReference>
<dbReference type="InterPro" id="IPR036812">
    <property type="entry name" value="NAD(P)_OxRdtase_dom_sf"/>
</dbReference>
<dbReference type="GO" id="GO:0016491">
    <property type="term" value="F:oxidoreductase activity"/>
    <property type="evidence" value="ECO:0007669"/>
    <property type="project" value="InterPro"/>
</dbReference>
<gene>
    <name evidence="2" type="ORF">SAMN05216565_111100</name>
</gene>
<feature type="domain" description="NADP-dependent oxidoreductase" evidence="1">
    <location>
        <begin position="15"/>
        <end position="296"/>
    </location>
</feature>
<dbReference type="SUPFAM" id="SSF51430">
    <property type="entry name" value="NAD(P)-linked oxidoreductase"/>
    <property type="match status" value="1"/>
</dbReference>
<keyword evidence="3" id="KW-1185">Reference proteome</keyword>
<dbReference type="PANTHER" id="PTHR43312">
    <property type="entry name" value="D-THREO-ALDOSE 1-DEHYDROGENASE"/>
    <property type="match status" value="1"/>
</dbReference>
<dbReference type="CDD" id="cd19086">
    <property type="entry name" value="AKR_AKR11C1"/>
    <property type="match status" value="1"/>
</dbReference>
<dbReference type="InterPro" id="IPR020471">
    <property type="entry name" value="AKR"/>
</dbReference>
<dbReference type="Gene3D" id="3.20.20.100">
    <property type="entry name" value="NADP-dependent oxidoreductase domain"/>
    <property type="match status" value="1"/>
</dbReference>
<dbReference type="Pfam" id="PF00248">
    <property type="entry name" value="Aldo_ket_red"/>
    <property type="match status" value="1"/>
</dbReference>
<protein>
    <submittedName>
        <fullName evidence="2">Predicted oxidoreductase</fullName>
    </submittedName>
</protein>
<evidence type="ECO:0000313" key="2">
    <source>
        <dbReference type="EMBL" id="SDP90035.1"/>
    </source>
</evidence>
<dbReference type="AlphaFoldDB" id="A0A1H0WHS7"/>
<dbReference type="PRINTS" id="PR00069">
    <property type="entry name" value="ALDKETRDTASE"/>
</dbReference>
<dbReference type="Proteomes" id="UP000199159">
    <property type="component" value="Unassembled WGS sequence"/>
</dbReference>
<accession>A0A1H0WHS7</accession>
<evidence type="ECO:0000259" key="1">
    <source>
        <dbReference type="Pfam" id="PF00248"/>
    </source>
</evidence>
<organism evidence="2 3">
    <name type="scientific">Litchfieldia salsa</name>
    <dbReference type="NCBI Taxonomy" id="930152"/>
    <lineage>
        <taxon>Bacteria</taxon>
        <taxon>Bacillati</taxon>
        <taxon>Bacillota</taxon>
        <taxon>Bacilli</taxon>
        <taxon>Bacillales</taxon>
        <taxon>Bacillaceae</taxon>
        <taxon>Litchfieldia</taxon>
    </lineage>
</organism>
<dbReference type="InterPro" id="IPR053135">
    <property type="entry name" value="AKR2_Oxidoreductase"/>
</dbReference>
<dbReference type="RefSeq" id="WP_090857861.1">
    <property type="nucleotide sequence ID" value="NZ_FNJU01000011.1"/>
</dbReference>
<dbReference type="OrthoDB" id="9773828at2"/>
<reference evidence="3" key="1">
    <citation type="submission" date="2016-10" db="EMBL/GenBank/DDBJ databases">
        <authorList>
            <person name="Varghese N."/>
            <person name="Submissions S."/>
        </authorList>
    </citation>
    <scope>NUCLEOTIDE SEQUENCE [LARGE SCALE GENOMIC DNA]</scope>
    <source>
        <strain evidence="3">IBRC-M10078</strain>
    </source>
</reference>
<proteinExistence type="predicted"/>
<dbReference type="EMBL" id="FNJU01000011">
    <property type="protein sequence ID" value="SDP90035.1"/>
    <property type="molecule type" value="Genomic_DNA"/>
</dbReference>
<dbReference type="STRING" id="930152.SAMN05216565_111100"/>